<evidence type="ECO:0000313" key="2">
    <source>
        <dbReference type="EMBL" id="KAK3209661.1"/>
    </source>
</evidence>
<organism evidence="2 3">
    <name type="scientific">Pseudopithomyces chartarum</name>
    <dbReference type="NCBI Taxonomy" id="1892770"/>
    <lineage>
        <taxon>Eukaryota</taxon>
        <taxon>Fungi</taxon>
        <taxon>Dikarya</taxon>
        <taxon>Ascomycota</taxon>
        <taxon>Pezizomycotina</taxon>
        <taxon>Dothideomycetes</taxon>
        <taxon>Pleosporomycetidae</taxon>
        <taxon>Pleosporales</taxon>
        <taxon>Massarineae</taxon>
        <taxon>Didymosphaeriaceae</taxon>
        <taxon>Pseudopithomyces</taxon>
    </lineage>
</organism>
<gene>
    <name evidence="2" type="ORF">GRF29_44g268015</name>
</gene>
<comment type="caution">
    <text evidence="2">The sequence shown here is derived from an EMBL/GenBank/DDBJ whole genome shotgun (WGS) entry which is preliminary data.</text>
</comment>
<dbReference type="AlphaFoldDB" id="A0AAN6RHM0"/>
<keyword evidence="1" id="KW-0175">Coiled coil</keyword>
<name>A0AAN6RHM0_9PLEO</name>
<protein>
    <submittedName>
        <fullName evidence="2">Uncharacterized protein</fullName>
    </submittedName>
</protein>
<sequence>MSIRSLSEEFIMDAACFEIEQLKRQLAEKEAAHTADLRRIITEKDAEIRRVAVQKDAQIRRVATQKDAYIMFVAMEKDAEAKVEAKYVAAKKDAEITRIASECRRVNSECAELVRKCTMLEDRISYTTRVTMSIIDSIAKMAKDDDLPQEARNRARKLIIEATDAASKTDSQADDTLDRKMQR</sequence>
<proteinExistence type="predicted"/>
<reference evidence="2 3" key="1">
    <citation type="submission" date="2021-02" db="EMBL/GenBank/DDBJ databases">
        <title>Genome assembly of Pseudopithomyces chartarum.</title>
        <authorList>
            <person name="Jauregui R."/>
            <person name="Singh J."/>
            <person name="Voisey C."/>
        </authorList>
    </citation>
    <scope>NUCLEOTIDE SEQUENCE [LARGE SCALE GENOMIC DNA]</scope>
    <source>
        <strain evidence="2 3">AGR01</strain>
    </source>
</reference>
<evidence type="ECO:0000256" key="1">
    <source>
        <dbReference type="SAM" id="Coils"/>
    </source>
</evidence>
<dbReference type="Proteomes" id="UP001280581">
    <property type="component" value="Unassembled WGS sequence"/>
</dbReference>
<accession>A0AAN6RHM0</accession>
<keyword evidence="3" id="KW-1185">Reference proteome</keyword>
<evidence type="ECO:0000313" key="3">
    <source>
        <dbReference type="Proteomes" id="UP001280581"/>
    </source>
</evidence>
<feature type="coiled-coil region" evidence="1">
    <location>
        <begin position="12"/>
        <end position="39"/>
    </location>
</feature>
<dbReference type="EMBL" id="WVTA01000005">
    <property type="protein sequence ID" value="KAK3209661.1"/>
    <property type="molecule type" value="Genomic_DNA"/>
</dbReference>